<gene>
    <name evidence="12" type="primary">rdgB</name>
    <name evidence="12" type="ORF">FYJ66_07160</name>
</gene>
<evidence type="ECO:0000256" key="10">
    <source>
        <dbReference type="HAMAP-Rule" id="MF_01405"/>
    </source>
</evidence>
<reference evidence="12" key="1">
    <citation type="submission" date="2019-09" db="EMBL/GenBank/DDBJ databases">
        <title>In-depth cultivation of the pig gut microbiome towards novel bacterial diversity and tailored functional studies.</title>
        <authorList>
            <person name="Wylensek D."/>
            <person name="Hitch T.C.A."/>
            <person name="Clavel T."/>
        </authorList>
    </citation>
    <scope>NUCLEOTIDE SEQUENCE</scope>
    <source>
        <strain evidence="12">RF-744-FAT-WT-3</strain>
    </source>
</reference>
<evidence type="ECO:0000256" key="5">
    <source>
        <dbReference type="ARBA" id="ARBA00022801"/>
    </source>
</evidence>
<comment type="catalytic activity">
    <reaction evidence="8 10">
        <text>dITP + H2O = dIMP + diphosphate + H(+)</text>
        <dbReference type="Rhea" id="RHEA:28342"/>
        <dbReference type="ChEBI" id="CHEBI:15377"/>
        <dbReference type="ChEBI" id="CHEBI:15378"/>
        <dbReference type="ChEBI" id="CHEBI:33019"/>
        <dbReference type="ChEBI" id="CHEBI:61194"/>
        <dbReference type="ChEBI" id="CHEBI:61382"/>
        <dbReference type="EC" id="3.6.1.66"/>
    </reaction>
</comment>
<dbReference type="InterPro" id="IPR029001">
    <property type="entry name" value="ITPase-like_fam"/>
</dbReference>
<comment type="catalytic activity">
    <reaction evidence="10">
        <text>ITP + H2O = IMP + diphosphate + H(+)</text>
        <dbReference type="Rhea" id="RHEA:29399"/>
        <dbReference type="ChEBI" id="CHEBI:15377"/>
        <dbReference type="ChEBI" id="CHEBI:15378"/>
        <dbReference type="ChEBI" id="CHEBI:33019"/>
        <dbReference type="ChEBI" id="CHEBI:58053"/>
        <dbReference type="ChEBI" id="CHEBI:61402"/>
        <dbReference type="EC" id="3.6.1.66"/>
    </reaction>
</comment>
<dbReference type="GO" id="GO:0000166">
    <property type="term" value="F:nucleotide binding"/>
    <property type="evidence" value="ECO:0007669"/>
    <property type="project" value="UniProtKB-KW"/>
</dbReference>
<keyword evidence="4 10" id="KW-0547">Nucleotide-binding</keyword>
<dbReference type="EMBL" id="VUNB01000005">
    <property type="protein sequence ID" value="MST69367.1"/>
    <property type="molecule type" value="Genomic_DNA"/>
</dbReference>
<comment type="catalytic activity">
    <reaction evidence="9 10">
        <text>XTP + H2O = XMP + diphosphate + H(+)</text>
        <dbReference type="Rhea" id="RHEA:28610"/>
        <dbReference type="ChEBI" id="CHEBI:15377"/>
        <dbReference type="ChEBI" id="CHEBI:15378"/>
        <dbReference type="ChEBI" id="CHEBI:33019"/>
        <dbReference type="ChEBI" id="CHEBI:57464"/>
        <dbReference type="ChEBI" id="CHEBI:61314"/>
        <dbReference type="EC" id="3.6.1.66"/>
    </reaction>
</comment>
<evidence type="ECO:0000256" key="6">
    <source>
        <dbReference type="ARBA" id="ARBA00022842"/>
    </source>
</evidence>
<dbReference type="SUPFAM" id="SSF52972">
    <property type="entry name" value="ITPase-like"/>
    <property type="match status" value="1"/>
</dbReference>
<dbReference type="GO" id="GO:0017111">
    <property type="term" value="F:ribonucleoside triphosphate phosphatase activity"/>
    <property type="evidence" value="ECO:0007669"/>
    <property type="project" value="InterPro"/>
</dbReference>
<dbReference type="GO" id="GO:0009117">
    <property type="term" value="P:nucleotide metabolic process"/>
    <property type="evidence" value="ECO:0007669"/>
    <property type="project" value="UniProtKB-KW"/>
</dbReference>
<feature type="binding site" evidence="10">
    <location>
        <begin position="182"/>
        <end position="183"/>
    </location>
    <ligand>
        <name>substrate</name>
    </ligand>
</feature>
<dbReference type="InterPro" id="IPR002637">
    <property type="entry name" value="RdgB/HAM1"/>
</dbReference>
<dbReference type="GO" id="GO:0009146">
    <property type="term" value="P:purine nucleoside triphosphate catabolic process"/>
    <property type="evidence" value="ECO:0007669"/>
    <property type="project" value="UniProtKB-UniRule"/>
</dbReference>
<keyword evidence="6 10" id="KW-0460">Magnesium</keyword>
<proteinExistence type="inferred from homology"/>
<keyword evidence="3 10" id="KW-0479">Metal-binding</keyword>
<feature type="binding site" evidence="10">
    <location>
        <begin position="8"/>
        <end position="13"/>
    </location>
    <ligand>
        <name>substrate</name>
    </ligand>
</feature>
<feature type="active site" description="Proton acceptor" evidence="10">
    <location>
        <position position="71"/>
    </location>
</feature>
<name>A0A6A8MCP5_9FIRM</name>
<protein>
    <recommendedName>
        <fullName evidence="10">dITP/XTP pyrophosphatase</fullName>
        <ecNumber evidence="10">3.6.1.66</ecNumber>
    </recommendedName>
    <alternativeName>
        <fullName evidence="10">Non-canonical purine NTP pyrophosphatase</fullName>
    </alternativeName>
    <alternativeName>
        <fullName evidence="10">Non-standard purine NTP pyrophosphatase</fullName>
    </alternativeName>
    <alternativeName>
        <fullName evidence="10">Nucleoside-triphosphate diphosphatase</fullName>
    </alternativeName>
    <alternativeName>
        <fullName evidence="10">Nucleoside-triphosphate pyrophosphatase</fullName>
        <shortName evidence="10">NTPase</shortName>
    </alternativeName>
</protein>
<evidence type="ECO:0000256" key="4">
    <source>
        <dbReference type="ARBA" id="ARBA00022741"/>
    </source>
</evidence>
<dbReference type="PANTHER" id="PTHR11067">
    <property type="entry name" value="INOSINE TRIPHOSPHATE PYROPHOSPHATASE/HAM1 PROTEIN"/>
    <property type="match status" value="1"/>
</dbReference>
<evidence type="ECO:0000256" key="8">
    <source>
        <dbReference type="ARBA" id="ARBA00051875"/>
    </source>
</evidence>
<comment type="cofactor">
    <cofactor evidence="10">
        <name>Mg(2+)</name>
        <dbReference type="ChEBI" id="CHEBI:18420"/>
    </cofactor>
    <text evidence="10">Binds 1 Mg(2+) ion per subunit.</text>
</comment>
<accession>A0A6A8MCP5</accession>
<comment type="similarity">
    <text evidence="1 10 11">Belongs to the HAM1 NTPase family.</text>
</comment>
<dbReference type="Gene3D" id="3.90.950.10">
    <property type="match status" value="1"/>
</dbReference>
<dbReference type="AlphaFoldDB" id="A0A6A8MCP5"/>
<evidence type="ECO:0000256" key="2">
    <source>
        <dbReference type="ARBA" id="ARBA00011738"/>
    </source>
</evidence>
<dbReference type="Pfam" id="PF01725">
    <property type="entry name" value="Ham1p_like"/>
    <property type="match status" value="1"/>
</dbReference>
<comment type="caution">
    <text evidence="12">The sequence shown here is derived from an EMBL/GenBank/DDBJ whole genome shotgun (WGS) entry which is preliminary data.</text>
</comment>
<dbReference type="RefSeq" id="WP_154572831.1">
    <property type="nucleotide sequence ID" value="NZ_DBEZJY010000006.1"/>
</dbReference>
<evidence type="ECO:0000313" key="12">
    <source>
        <dbReference type="EMBL" id="MST69367.1"/>
    </source>
</evidence>
<dbReference type="GO" id="GO:0036222">
    <property type="term" value="F:XTP diphosphatase activity"/>
    <property type="evidence" value="ECO:0007669"/>
    <property type="project" value="UniProtKB-UniRule"/>
</dbReference>
<evidence type="ECO:0000256" key="1">
    <source>
        <dbReference type="ARBA" id="ARBA00008023"/>
    </source>
</evidence>
<dbReference type="GO" id="GO:0035870">
    <property type="term" value="F:dITP diphosphatase activity"/>
    <property type="evidence" value="ECO:0007669"/>
    <property type="project" value="UniProtKB-UniRule"/>
</dbReference>
<comment type="subunit">
    <text evidence="2 10">Homodimer.</text>
</comment>
<comment type="function">
    <text evidence="10">Pyrophosphatase that catalyzes the hydrolysis of nucleoside triphosphates to their monophosphate derivatives, with a high preference for the non-canonical purine nucleotides XTP (xanthosine triphosphate), dITP (deoxyinosine triphosphate) and ITP. Seems to function as a house-cleaning enzyme that removes non-canonical purine nucleotides from the nucleotide pool, thus preventing their incorporation into DNA/RNA and avoiding chromosomal lesions.</text>
</comment>
<dbReference type="PANTHER" id="PTHR11067:SF9">
    <property type="entry name" value="INOSINE TRIPHOSPHATE PYROPHOSPHATASE"/>
    <property type="match status" value="1"/>
</dbReference>
<organism evidence="12">
    <name type="scientific">Baileyella intestinalis</name>
    <dbReference type="NCBI Taxonomy" id="2606709"/>
    <lineage>
        <taxon>Bacteria</taxon>
        <taxon>Bacillati</taxon>
        <taxon>Bacillota</taxon>
        <taxon>Clostridia</taxon>
        <taxon>Peptostreptococcales</taxon>
        <taxon>Anaerovoracaceae</taxon>
        <taxon>Baileyella</taxon>
    </lineage>
</organism>
<feature type="binding site" evidence="10">
    <location>
        <position position="71"/>
    </location>
    <ligand>
        <name>Mg(2+)</name>
        <dbReference type="ChEBI" id="CHEBI:18420"/>
    </ligand>
</feature>
<dbReference type="FunFam" id="3.90.950.10:FF:000001">
    <property type="entry name" value="dITP/XTP pyrophosphatase"/>
    <property type="match status" value="1"/>
</dbReference>
<dbReference type="HAMAP" id="MF_01405">
    <property type="entry name" value="Non_canon_purine_NTPase"/>
    <property type="match status" value="1"/>
</dbReference>
<evidence type="ECO:0000256" key="3">
    <source>
        <dbReference type="ARBA" id="ARBA00022723"/>
    </source>
</evidence>
<dbReference type="EC" id="3.6.1.66" evidence="10"/>
<dbReference type="CDD" id="cd00515">
    <property type="entry name" value="HAM1"/>
    <property type="match status" value="1"/>
</dbReference>
<dbReference type="GO" id="GO:0046872">
    <property type="term" value="F:metal ion binding"/>
    <property type="evidence" value="ECO:0007669"/>
    <property type="project" value="UniProtKB-KW"/>
</dbReference>
<feature type="binding site" evidence="10">
    <location>
        <position position="177"/>
    </location>
    <ligand>
        <name>substrate</name>
    </ligand>
</feature>
<evidence type="ECO:0000256" key="9">
    <source>
        <dbReference type="ARBA" id="ARBA00052017"/>
    </source>
</evidence>
<keyword evidence="5 10" id="KW-0378">Hydrolase</keyword>
<feature type="binding site" evidence="10">
    <location>
        <position position="42"/>
    </location>
    <ligand>
        <name>Mg(2+)</name>
        <dbReference type="ChEBI" id="CHEBI:18420"/>
    </ligand>
</feature>
<feature type="binding site" evidence="10">
    <location>
        <position position="72"/>
    </location>
    <ligand>
        <name>substrate</name>
    </ligand>
</feature>
<feature type="binding site" evidence="10">
    <location>
        <begin position="154"/>
        <end position="157"/>
    </location>
    <ligand>
        <name>substrate</name>
    </ligand>
</feature>
<dbReference type="GO" id="GO:0005829">
    <property type="term" value="C:cytosol"/>
    <property type="evidence" value="ECO:0007669"/>
    <property type="project" value="TreeGrafter"/>
</dbReference>
<dbReference type="GO" id="GO:0036220">
    <property type="term" value="F:ITP diphosphatase activity"/>
    <property type="evidence" value="ECO:0007669"/>
    <property type="project" value="UniProtKB-UniRule"/>
</dbReference>
<keyword evidence="7 10" id="KW-0546">Nucleotide metabolism</keyword>
<evidence type="ECO:0000256" key="7">
    <source>
        <dbReference type="ARBA" id="ARBA00023080"/>
    </source>
</evidence>
<dbReference type="InterPro" id="IPR020922">
    <property type="entry name" value="dITP/XTP_pyrophosphatase"/>
</dbReference>
<sequence length="196" mass="21534">MNKVILASRNEGKIREIGEILSKFGMVAVSRDDYGIDKFEVEETGETFEENSYIKAKAILDIAGVPTIADDSGLEVDCIGGRPGVYSARFAGPGCTPYDNNVKLLGLMKHIPEEERTARFVSVITMLFPDGRKLVARGECKGRIAEEMRGEGGFGYDPLFIPEGFSKTFGEMTADEKNSVSHRGRSLARLEEMLGE</sequence>
<dbReference type="NCBIfam" id="TIGR00042">
    <property type="entry name" value="RdgB/HAM1 family non-canonical purine NTP pyrophosphatase"/>
    <property type="match status" value="1"/>
</dbReference>
<evidence type="ECO:0000256" key="11">
    <source>
        <dbReference type="RuleBase" id="RU003781"/>
    </source>
</evidence>